<feature type="active site" evidence="6">
    <location>
        <position position="93"/>
    </location>
</feature>
<dbReference type="Pfam" id="PF14541">
    <property type="entry name" value="TAXi_C"/>
    <property type="match status" value="1"/>
</dbReference>
<keyword evidence="9" id="KW-1185">Reference proteome</keyword>
<dbReference type="EMBL" id="JAVXUP010000403">
    <property type="protein sequence ID" value="KAK3028800.1"/>
    <property type="molecule type" value="Genomic_DNA"/>
</dbReference>
<dbReference type="InterPro" id="IPR034161">
    <property type="entry name" value="Pepsin-like_plant"/>
</dbReference>
<evidence type="ECO:0000256" key="4">
    <source>
        <dbReference type="ARBA" id="ARBA00022801"/>
    </source>
</evidence>
<dbReference type="FunFam" id="2.40.70.10:FF:000028">
    <property type="entry name" value="Eukaryotic aspartyl protease family protein"/>
    <property type="match status" value="1"/>
</dbReference>
<dbReference type="GO" id="GO:0006508">
    <property type="term" value="P:proteolysis"/>
    <property type="evidence" value="ECO:0007669"/>
    <property type="project" value="UniProtKB-KW"/>
</dbReference>
<evidence type="ECO:0000256" key="1">
    <source>
        <dbReference type="ARBA" id="ARBA00007447"/>
    </source>
</evidence>
<dbReference type="AlphaFoldDB" id="A0AA89B5P6"/>
<evidence type="ECO:0000259" key="7">
    <source>
        <dbReference type="PROSITE" id="PS51767"/>
    </source>
</evidence>
<comment type="similarity">
    <text evidence="1">Belongs to the peptidase A1 family.</text>
</comment>
<protein>
    <recommendedName>
        <fullName evidence="7">Peptidase A1 domain-containing protein</fullName>
    </recommendedName>
</protein>
<dbReference type="InterPro" id="IPR001461">
    <property type="entry name" value="Aspartic_peptidase_A1"/>
</dbReference>
<feature type="active site" evidence="6">
    <location>
        <position position="309"/>
    </location>
</feature>
<dbReference type="SUPFAM" id="SSF50630">
    <property type="entry name" value="Acid proteases"/>
    <property type="match status" value="1"/>
</dbReference>
<dbReference type="FunFam" id="2.40.70.10:FF:000056">
    <property type="entry name" value="Eukaryotic aspartyl protease family protein"/>
    <property type="match status" value="1"/>
</dbReference>
<dbReference type="PROSITE" id="PS51767">
    <property type="entry name" value="PEPTIDASE_A1"/>
    <property type="match status" value="1"/>
</dbReference>
<name>A0AA89B5P6_9ASTE</name>
<keyword evidence="2" id="KW-0645">Protease</keyword>
<dbReference type="Proteomes" id="UP001188597">
    <property type="component" value="Unassembled WGS sequence"/>
</dbReference>
<organism evidence="8 9">
    <name type="scientific">Escallonia herrerae</name>
    <dbReference type="NCBI Taxonomy" id="1293975"/>
    <lineage>
        <taxon>Eukaryota</taxon>
        <taxon>Viridiplantae</taxon>
        <taxon>Streptophyta</taxon>
        <taxon>Embryophyta</taxon>
        <taxon>Tracheophyta</taxon>
        <taxon>Spermatophyta</taxon>
        <taxon>Magnoliopsida</taxon>
        <taxon>eudicotyledons</taxon>
        <taxon>Gunneridae</taxon>
        <taxon>Pentapetalae</taxon>
        <taxon>asterids</taxon>
        <taxon>campanulids</taxon>
        <taxon>Escalloniales</taxon>
        <taxon>Escalloniaceae</taxon>
        <taxon>Escallonia</taxon>
    </lineage>
</organism>
<dbReference type="GO" id="GO:0004190">
    <property type="term" value="F:aspartic-type endopeptidase activity"/>
    <property type="evidence" value="ECO:0007669"/>
    <property type="project" value="UniProtKB-KW"/>
</dbReference>
<dbReference type="Pfam" id="PF14543">
    <property type="entry name" value="TAXi_N"/>
    <property type="match status" value="1"/>
</dbReference>
<keyword evidence="5" id="KW-0325">Glycoprotein</keyword>
<dbReference type="PANTHER" id="PTHR13683:SF768">
    <property type="entry name" value="EUKARYOTIC ASPARTYL PROTEASE FAMILY PROTEIN"/>
    <property type="match status" value="1"/>
</dbReference>
<dbReference type="InterPro" id="IPR032799">
    <property type="entry name" value="TAXi_C"/>
</dbReference>
<dbReference type="InterPro" id="IPR021109">
    <property type="entry name" value="Peptidase_aspartic_dom_sf"/>
</dbReference>
<dbReference type="PRINTS" id="PR00792">
    <property type="entry name" value="PEPSIN"/>
</dbReference>
<comment type="caution">
    <text evidence="8">The sequence shown here is derived from an EMBL/GenBank/DDBJ whole genome shotgun (WGS) entry which is preliminary data.</text>
</comment>
<keyword evidence="3" id="KW-0064">Aspartyl protease</keyword>
<evidence type="ECO:0000313" key="9">
    <source>
        <dbReference type="Proteomes" id="UP001188597"/>
    </source>
</evidence>
<dbReference type="Gene3D" id="2.40.70.10">
    <property type="entry name" value="Acid Proteases"/>
    <property type="match status" value="2"/>
</dbReference>
<dbReference type="PANTHER" id="PTHR13683">
    <property type="entry name" value="ASPARTYL PROTEASES"/>
    <property type="match status" value="1"/>
</dbReference>
<proteinExistence type="inferred from homology"/>
<evidence type="ECO:0000313" key="8">
    <source>
        <dbReference type="EMBL" id="KAK3028800.1"/>
    </source>
</evidence>
<evidence type="ECO:0000256" key="3">
    <source>
        <dbReference type="ARBA" id="ARBA00022750"/>
    </source>
</evidence>
<dbReference type="CDD" id="cd05476">
    <property type="entry name" value="pepsin_A_like_plant"/>
    <property type="match status" value="1"/>
</dbReference>
<evidence type="ECO:0000256" key="6">
    <source>
        <dbReference type="PIRSR" id="PIRSR601461-1"/>
    </source>
</evidence>
<accession>A0AA89B5P6</accession>
<sequence>MDLRGRRRRLAVAVVLQLLCLVASGNVVFKVRHKFAGRLSLGALRDHDAHRHGRMLSAVDLPLGGNGRPTDAALYFTKIGIGTPSKEYHVQVDTGSDILWVNCAGCDRCPKKSDLGIKLALYDVKGSSTGKPVTCDQDFCTSTFNAPSSDCKVGMLCDYSVTYGDGSSTAGYFVRDYVHLDSVNGDLKTTPMNGSVAFGCGAKQSGELGTSSEAVDGILGFGQANSSMISQLASSQKVKKMFSHCLDGTNGGGIFAIGQVVQPKVRSTPLVQNEAHYNVIMKAIEVGGEVLQLETDIFDTGSRRGTIIDSGTTLAYLPDEVYNPLLVKVMAQQPNLKTRTVENEFRCFAYSGNVDDGFPVVTFHFEGSVSLAVYPRDYLFQVNNEWCIGWQNSGLQSKDGKEITLLGDLVLSNKLVFYDLENQTIGWAEYNCEYAVPLRF</sequence>
<evidence type="ECO:0000256" key="2">
    <source>
        <dbReference type="ARBA" id="ARBA00022670"/>
    </source>
</evidence>
<gene>
    <name evidence="8" type="ORF">RJ639_039066</name>
</gene>
<reference evidence="8" key="1">
    <citation type="submission" date="2022-12" db="EMBL/GenBank/DDBJ databases">
        <title>Draft genome assemblies for two species of Escallonia (Escalloniales).</title>
        <authorList>
            <person name="Chanderbali A."/>
            <person name="Dervinis C."/>
            <person name="Anghel I."/>
            <person name="Soltis D."/>
            <person name="Soltis P."/>
            <person name="Zapata F."/>
        </authorList>
    </citation>
    <scope>NUCLEOTIDE SEQUENCE</scope>
    <source>
        <strain evidence="8">UCBG64.0493</strain>
        <tissue evidence="8">Leaf</tissue>
    </source>
</reference>
<evidence type="ECO:0000256" key="5">
    <source>
        <dbReference type="ARBA" id="ARBA00023180"/>
    </source>
</evidence>
<dbReference type="InterPro" id="IPR032861">
    <property type="entry name" value="TAXi_N"/>
</dbReference>
<feature type="domain" description="Peptidase A1" evidence="7">
    <location>
        <begin position="75"/>
        <end position="428"/>
    </location>
</feature>
<dbReference type="InterPro" id="IPR033121">
    <property type="entry name" value="PEPTIDASE_A1"/>
</dbReference>
<keyword evidence="4" id="KW-0378">Hydrolase</keyword>